<evidence type="ECO:0000256" key="1">
    <source>
        <dbReference type="SAM" id="MobiDB-lite"/>
    </source>
</evidence>
<feature type="compositionally biased region" description="Polar residues" evidence="1">
    <location>
        <begin position="1"/>
        <end position="14"/>
    </location>
</feature>
<name>A0A1Y6M0M6_ZYMTR</name>
<keyword evidence="2" id="KW-1133">Transmembrane helix</keyword>
<feature type="compositionally biased region" description="Basic and acidic residues" evidence="1">
    <location>
        <begin position="124"/>
        <end position="142"/>
    </location>
</feature>
<organism evidence="3 4">
    <name type="scientific">Zymoseptoria tritici ST99CH_1A5</name>
    <dbReference type="NCBI Taxonomy" id="1276529"/>
    <lineage>
        <taxon>Eukaryota</taxon>
        <taxon>Fungi</taxon>
        <taxon>Dikarya</taxon>
        <taxon>Ascomycota</taxon>
        <taxon>Pezizomycotina</taxon>
        <taxon>Dothideomycetes</taxon>
        <taxon>Dothideomycetidae</taxon>
        <taxon>Mycosphaerellales</taxon>
        <taxon>Mycosphaerellaceae</taxon>
        <taxon>Zymoseptoria</taxon>
    </lineage>
</organism>
<evidence type="ECO:0000313" key="3">
    <source>
        <dbReference type="EMBL" id="SMY30205.1"/>
    </source>
</evidence>
<feature type="compositionally biased region" description="Acidic residues" evidence="1">
    <location>
        <begin position="106"/>
        <end position="115"/>
    </location>
</feature>
<keyword evidence="2" id="KW-0472">Membrane</keyword>
<dbReference type="Proteomes" id="UP000215453">
    <property type="component" value="Chromosome 15"/>
</dbReference>
<feature type="region of interest" description="Disordered" evidence="1">
    <location>
        <begin position="1"/>
        <end position="61"/>
    </location>
</feature>
<evidence type="ECO:0000256" key="2">
    <source>
        <dbReference type="SAM" id="Phobius"/>
    </source>
</evidence>
<keyword evidence="2" id="KW-0812">Transmembrane</keyword>
<dbReference type="EMBL" id="LT882690">
    <property type="protein sequence ID" value="SMY30205.1"/>
    <property type="molecule type" value="Genomic_DNA"/>
</dbReference>
<feature type="compositionally biased region" description="Low complexity" evidence="1">
    <location>
        <begin position="36"/>
        <end position="52"/>
    </location>
</feature>
<proteinExistence type="predicted"/>
<evidence type="ECO:0000313" key="4">
    <source>
        <dbReference type="Proteomes" id="UP000215453"/>
    </source>
</evidence>
<dbReference type="AlphaFoldDB" id="A0A1Y6M0M6"/>
<feature type="transmembrane region" description="Helical" evidence="2">
    <location>
        <begin position="209"/>
        <end position="231"/>
    </location>
</feature>
<feature type="compositionally biased region" description="Acidic residues" evidence="1">
    <location>
        <begin position="144"/>
        <end position="157"/>
    </location>
</feature>
<accession>A0A1Y6M0M6</accession>
<protein>
    <submittedName>
        <fullName evidence="3">Uncharacterized protein</fullName>
    </submittedName>
</protein>
<sequence length="417" mass="43861">MPPSTQSSHDSTAATADPEDLDNASSRPKSSRDDASSPGSKSSSSSSSSSQDGLIAGEPEAAIARLRDADQSAQPSAEELKLYTEFVAKRGAASGEVSSPPSNYNEDGEGDEVAGEEALSSSSDRGDRESVVDGEVSSRGDGESLVDDQNASEDSSEAESAGSNAPDSIDEPAEDGLGYLCAIADMVSIANLKFYTSATWAHREQISRWTGLLSTAILLTILLCTILQASLPPGLPVFTRSHRSPPTPPSTPSASTTMLDTRSVPPIGPPSIPLHFGSLAGTGTANVAQHLRHLVGHHRTFLVAKRSSTSGAVLRRQSRDLLEMDEIIAGMMRWDDQRGAGAAAGREAEVEFERTRVKLLRMVGRLSLRSGGAGVGVEEEGEGDPPRWVGKGVAEGLNGFVEGYLEDISSWEGREVV</sequence>
<gene>
    <name evidence="3" type="ORF">ZT1A5_G11655</name>
</gene>
<reference evidence="3 4" key="1">
    <citation type="submission" date="2016-10" db="EMBL/GenBank/DDBJ databases">
        <authorList>
            <person name="Varghese N."/>
        </authorList>
    </citation>
    <scope>NUCLEOTIDE SEQUENCE [LARGE SCALE GENOMIC DNA]</scope>
</reference>
<feature type="region of interest" description="Disordered" evidence="1">
    <location>
        <begin position="240"/>
        <end position="259"/>
    </location>
</feature>
<feature type="region of interest" description="Disordered" evidence="1">
    <location>
        <begin position="91"/>
        <end position="171"/>
    </location>
</feature>
<feature type="compositionally biased region" description="Polar residues" evidence="1">
    <location>
        <begin position="96"/>
        <end position="105"/>
    </location>
</feature>